<dbReference type="PANTHER" id="PTHR30409">
    <property type="entry name" value="CARBAMATE KINASE"/>
    <property type="match status" value="1"/>
</dbReference>
<gene>
    <name evidence="11" type="ORF">G9470_20310</name>
</gene>
<evidence type="ECO:0000256" key="8">
    <source>
        <dbReference type="ARBA" id="ARBA00048467"/>
    </source>
</evidence>
<dbReference type="PIRSF" id="PIRSF000723">
    <property type="entry name" value="Carbamate_kin"/>
    <property type="match status" value="1"/>
</dbReference>
<dbReference type="PANTHER" id="PTHR30409:SF1">
    <property type="entry name" value="CARBAMATE KINASE-RELATED"/>
    <property type="match status" value="1"/>
</dbReference>
<dbReference type="RefSeq" id="WP_170823217.1">
    <property type="nucleotide sequence ID" value="NZ_JAAOXG010000048.1"/>
</dbReference>
<dbReference type="InterPro" id="IPR036393">
    <property type="entry name" value="AceGlu_kinase-like_sf"/>
</dbReference>
<dbReference type="CDD" id="cd04235">
    <property type="entry name" value="AAK_CK"/>
    <property type="match status" value="1"/>
</dbReference>
<evidence type="ECO:0000256" key="6">
    <source>
        <dbReference type="ARBA" id="ARBA00022777"/>
    </source>
</evidence>
<dbReference type="NCBIfam" id="NF009007">
    <property type="entry name" value="PRK12352.1"/>
    <property type="match status" value="1"/>
</dbReference>
<keyword evidence="7" id="KW-0067">ATP-binding</keyword>
<dbReference type="InterPro" id="IPR001048">
    <property type="entry name" value="Asp/Glu/Uridylate_kinase"/>
</dbReference>
<evidence type="ECO:0000256" key="5">
    <source>
        <dbReference type="ARBA" id="ARBA00022741"/>
    </source>
</evidence>
<evidence type="ECO:0000256" key="9">
    <source>
        <dbReference type="PIRNR" id="PIRNR000723"/>
    </source>
</evidence>
<evidence type="ECO:0000256" key="3">
    <source>
        <dbReference type="ARBA" id="ARBA00013070"/>
    </source>
</evidence>
<evidence type="ECO:0000256" key="2">
    <source>
        <dbReference type="ARBA" id="ARBA00011066"/>
    </source>
</evidence>
<dbReference type="PRINTS" id="PR01469">
    <property type="entry name" value="CARBMTKINASE"/>
</dbReference>
<comment type="caution">
    <text evidence="11">The sequence shown here is derived from an EMBL/GenBank/DDBJ whole genome shotgun (WGS) entry which is preliminary data.</text>
</comment>
<name>A0ABX1VUN5_9FIRM</name>
<dbReference type="GO" id="GO:0016301">
    <property type="term" value="F:kinase activity"/>
    <property type="evidence" value="ECO:0007669"/>
    <property type="project" value="UniProtKB-KW"/>
</dbReference>
<dbReference type="EMBL" id="JAAOXG010000048">
    <property type="protein sequence ID" value="NNJ32112.1"/>
    <property type="molecule type" value="Genomic_DNA"/>
</dbReference>
<dbReference type="InterPro" id="IPR003964">
    <property type="entry name" value="Carb_kinase"/>
</dbReference>
<keyword evidence="5" id="KW-0547">Nucleotide-binding</keyword>
<sequence>MKRYVIAIGGNALEEKKNSLPEIFRQIAGCIAHLIEKGDSIAIVFGNGPQVGKLVMQNHYASKEIEENTIDECVAMTQALIGYQLEKELGNALLSYGVKRNIVNVITQVVVDEQELAHAKPTKPIGAAYSKEEADRLCRERPGIVFKEDSLRGWRRVVVSPKPLRIREIETIRALLEQENIVIAGGGGGIPVIEKADKEYLGVDAVIDKDYTAERIAEDVEADVLVLLTGVEYVAIHYGREEQQNLKEISSDEMKQYEADGEFSEGSMLPKVKAALQFAESRPGREAVIGTLAKLEDILAGTSGTRIKEAEGICKRI</sequence>
<reference evidence="11 12" key="1">
    <citation type="submission" date="2020-03" db="EMBL/GenBank/DDBJ databases">
        <title>Genome Sequence of industrial isolate, B5A.</title>
        <authorList>
            <person name="Sharma S."/>
            <person name="Patil P.B."/>
            <person name="Korpole S."/>
        </authorList>
    </citation>
    <scope>NUCLEOTIDE SEQUENCE [LARGE SCALE GENOMIC DNA]</scope>
    <source>
        <strain evidence="11 12">PI-S10-B5A</strain>
    </source>
</reference>
<comment type="catalytic activity">
    <reaction evidence="8">
        <text>hydrogencarbonate + NH4(+) + ATP = carbamoyl phosphate + ADP + H2O + H(+)</text>
        <dbReference type="Rhea" id="RHEA:10152"/>
        <dbReference type="ChEBI" id="CHEBI:15377"/>
        <dbReference type="ChEBI" id="CHEBI:15378"/>
        <dbReference type="ChEBI" id="CHEBI:17544"/>
        <dbReference type="ChEBI" id="CHEBI:28938"/>
        <dbReference type="ChEBI" id="CHEBI:30616"/>
        <dbReference type="ChEBI" id="CHEBI:58228"/>
        <dbReference type="ChEBI" id="CHEBI:456216"/>
        <dbReference type="EC" id="2.7.2.2"/>
    </reaction>
</comment>
<comment type="similarity">
    <text evidence="2 9">Belongs to the carbamate kinase family.</text>
</comment>
<evidence type="ECO:0000256" key="4">
    <source>
        <dbReference type="ARBA" id="ARBA00022679"/>
    </source>
</evidence>
<feature type="domain" description="Aspartate/glutamate/uridylate kinase" evidence="10">
    <location>
        <begin position="2"/>
        <end position="281"/>
    </location>
</feature>
<evidence type="ECO:0000259" key="10">
    <source>
        <dbReference type="Pfam" id="PF00696"/>
    </source>
</evidence>
<evidence type="ECO:0000313" key="12">
    <source>
        <dbReference type="Proteomes" id="UP000539052"/>
    </source>
</evidence>
<comment type="pathway">
    <text evidence="1">Metabolic intermediate metabolism; carbamoyl phosphate degradation; CO(2) and NH(3) from carbamoyl phosphate: step 1/1.</text>
</comment>
<proteinExistence type="inferred from homology"/>
<organism evidence="11 12">
    <name type="scientific">Lacrimispora defluvii</name>
    <dbReference type="NCBI Taxonomy" id="2719233"/>
    <lineage>
        <taxon>Bacteria</taxon>
        <taxon>Bacillati</taxon>
        <taxon>Bacillota</taxon>
        <taxon>Clostridia</taxon>
        <taxon>Lachnospirales</taxon>
        <taxon>Lachnospiraceae</taxon>
        <taxon>Lacrimispora</taxon>
    </lineage>
</organism>
<evidence type="ECO:0000256" key="1">
    <source>
        <dbReference type="ARBA" id="ARBA00005118"/>
    </source>
</evidence>
<keyword evidence="4 9" id="KW-0808">Transferase</keyword>
<protein>
    <recommendedName>
        <fullName evidence="3 9">Carbamate kinase</fullName>
    </recommendedName>
</protein>
<dbReference type="Proteomes" id="UP000539052">
    <property type="component" value="Unassembled WGS sequence"/>
</dbReference>
<accession>A0ABX1VUN5</accession>
<keyword evidence="12" id="KW-1185">Reference proteome</keyword>
<dbReference type="PROSITE" id="PS01128">
    <property type="entry name" value="SHIKIMATE_KINASE"/>
    <property type="match status" value="1"/>
</dbReference>
<dbReference type="Pfam" id="PF00696">
    <property type="entry name" value="AA_kinase"/>
    <property type="match status" value="1"/>
</dbReference>
<dbReference type="InterPro" id="IPR023000">
    <property type="entry name" value="Shikimate_kinase_CS"/>
</dbReference>
<evidence type="ECO:0000313" key="11">
    <source>
        <dbReference type="EMBL" id="NNJ32112.1"/>
    </source>
</evidence>
<evidence type="ECO:0000256" key="7">
    <source>
        <dbReference type="ARBA" id="ARBA00022840"/>
    </source>
</evidence>
<dbReference type="Gene3D" id="3.40.1160.10">
    <property type="entry name" value="Acetylglutamate kinase-like"/>
    <property type="match status" value="1"/>
</dbReference>
<keyword evidence="6 9" id="KW-0418">Kinase</keyword>
<dbReference type="SUPFAM" id="SSF53633">
    <property type="entry name" value="Carbamate kinase-like"/>
    <property type="match status" value="1"/>
</dbReference>